<geneLocation type="plasmid" evidence="3">
    <name>II</name>
</geneLocation>
<accession>A0A375HN30</accession>
<organism evidence="3 4">
    <name type="scientific">Cupriavidus neocaledonicus</name>
    <dbReference type="NCBI Taxonomy" id="1040979"/>
    <lineage>
        <taxon>Bacteria</taxon>
        <taxon>Pseudomonadati</taxon>
        <taxon>Pseudomonadota</taxon>
        <taxon>Betaproteobacteria</taxon>
        <taxon>Burkholderiales</taxon>
        <taxon>Burkholderiaceae</taxon>
        <taxon>Cupriavidus</taxon>
    </lineage>
</organism>
<dbReference type="Proteomes" id="UP000256710">
    <property type="component" value="Unassembled WGS sequence"/>
</dbReference>
<dbReference type="EMBL" id="OFTC01000036">
    <property type="protein sequence ID" value="SOZ38717.1"/>
    <property type="molecule type" value="Genomic_DNA"/>
</dbReference>
<geneLocation type="plasmid" evidence="4">
    <name>ii</name>
</geneLocation>
<keyword evidence="1" id="KW-1133">Transmembrane helix</keyword>
<evidence type="ECO:0000313" key="3">
    <source>
        <dbReference type="EMBL" id="SPD59639.1"/>
    </source>
</evidence>
<keyword evidence="3" id="KW-0614">Plasmid</keyword>
<keyword evidence="1" id="KW-0812">Transmembrane</keyword>
<evidence type="ECO:0000313" key="5">
    <source>
        <dbReference type="Proteomes" id="UP000256710"/>
    </source>
</evidence>
<protein>
    <submittedName>
        <fullName evidence="3">Uncharacterized protein</fullName>
    </submittedName>
</protein>
<proteinExistence type="predicted"/>
<feature type="transmembrane region" description="Helical" evidence="1">
    <location>
        <begin position="35"/>
        <end position="55"/>
    </location>
</feature>
<name>A0A375HN30_9BURK</name>
<keyword evidence="1" id="KW-0472">Membrane</keyword>
<feature type="transmembrane region" description="Helical" evidence="1">
    <location>
        <begin position="12"/>
        <end position="29"/>
    </location>
</feature>
<reference evidence="4 5" key="1">
    <citation type="submission" date="2018-01" db="EMBL/GenBank/DDBJ databases">
        <authorList>
            <person name="Clerissi C."/>
        </authorList>
    </citation>
    <scope>NUCLEOTIDE SEQUENCE [LARGE SCALE GENOMIC DNA]</scope>
    <source>
        <strain evidence="2">Cupriavidus taiwanensis STM 6082</strain>
        <strain evidence="3">Cupriavidus taiwanensis STM 6160</strain>
        <plasmid evidence="4">ii</plasmid>
        <plasmid evidence="3">II</plasmid>
    </source>
</reference>
<dbReference type="AlphaFoldDB" id="A0A375HN30"/>
<keyword evidence="5" id="KW-1185">Reference proteome</keyword>
<evidence type="ECO:0000313" key="2">
    <source>
        <dbReference type="EMBL" id="SOZ38717.1"/>
    </source>
</evidence>
<gene>
    <name evidence="2" type="ORF">CBM2605_B130014</name>
    <name evidence="3" type="ORF">CBM2607_MP20291</name>
</gene>
<dbReference type="Proteomes" id="UP000255168">
    <property type="component" value="Plasmid II"/>
</dbReference>
<dbReference type="EMBL" id="LT984807">
    <property type="protein sequence ID" value="SPD59639.1"/>
    <property type="molecule type" value="Genomic_DNA"/>
</dbReference>
<sequence length="64" mass="6739">MHPRRSRLMSFALYIIGLLVLVGGIAWGLSTAGLAPVYIGIACLIVLGIGIMAAVSRTRTKDPS</sequence>
<evidence type="ECO:0000256" key="1">
    <source>
        <dbReference type="SAM" id="Phobius"/>
    </source>
</evidence>
<evidence type="ECO:0000313" key="4">
    <source>
        <dbReference type="Proteomes" id="UP000255168"/>
    </source>
</evidence>